<comment type="similarity">
    <text evidence="9">In the N-terminal section; belongs to the UvrB family.</text>
</comment>
<dbReference type="CDD" id="cd17991">
    <property type="entry name" value="DEXHc_TRCF"/>
    <property type="match status" value="1"/>
</dbReference>
<dbReference type="Gene3D" id="2.40.10.170">
    <property type="match status" value="1"/>
</dbReference>
<evidence type="ECO:0000256" key="1">
    <source>
        <dbReference type="ARBA" id="ARBA00022490"/>
    </source>
</evidence>
<dbReference type="InterPro" id="IPR004576">
    <property type="entry name" value="Mfd"/>
</dbReference>
<dbReference type="SUPFAM" id="SSF52540">
    <property type="entry name" value="P-loop containing nucleoside triphosphate hydrolases"/>
    <property type="match status" value="4"/>
</dbReference>
<keyword evidence="2 9" id="KW-0547">Nucleotide-binding</keyword>
<dbReference type="InterPro" id="IPR027417">
    <property type="entry name" value="P-loop_NTPase"/>
</dbReference>
<dbReference type="InterPro" id="IPR037235">
    <property type="entry name" value="TRCF-like_C_D7"/>
</dbReference>
<name>A0ABY5PA39_9LACT</name>
<dbReference type="Proteomes" id="UP001315967">
    <property type="component" value="Chromosome"/>
</dbReference>
<dbReference type="InterPro" id="IPR005118">
    <property type="entry name" value="TRCF_C"/>
</dbReference>
<evidence type="ECO:0000256" key="2">
    <source>
        <dbReference type="ARBA" id="ARBA00022741"/>
    </source>
</evidence>
<evidence type="ECO:0000256" key="5">
    <source>
        <dbReference type="ARBA" id="ARBA00022806"/>
    </source>
</evidence>
<evidence type="ECO:0000256" key="4">
    <source>
        <dbReference type="ARBA" id="ARBA00022801"/>
    </source>
</evidence>
<comment type="similarity">
    <text evidence="9">In the C-terminal section; belongs to the helicase family. RecG subfamily.</text>
</comment>
<keyword evidence="13" id="KW-1185">Reference proteome</keyword>
<comment type="function">
    <text evidence="9">Couples transcription and DNA repair by recognizing RNA polymerase (RNAP) stalled at DNA lesions. Mediates ATP-dependent release of RNAP and its truncated transcript from the DNA, and recruitment of nucleotide excision repair machinery to the damaged site.</text>
</comment>
<evidence type="ECO:0000259" key="11">
    <source>
        <dbReference type="PROSITE" id="PS51194"/>
    </source>
</evidence>
<dbReference type="EMBL" id="CP102453">
    <property type="protein sequence ID" value="UUX35491.1"/>
    <property type="molecule type" value="Genomic_DNA"/>
</dbReference>
<comment type="subcellular location">
    <subcellularLocation>
        <location evidence="9">Cytoplasm</location>
    </subcellularLocation>
</comment>
<evidence type="ECO:0000313" key="12">
    <source>
        <dbReference type="EMBL" id="UUX35491.1"/>
    </source>
</evidence>
<dbReference type="InterPro" id="IPR003711">
    <property type="entry name" value="CarD-like/TRCF_RID"/>
</dbReference>
<dbReference type="SUPFAM" id="SSF141259">
    <property type="entry name" value="CarD-like"/>
    <property type="match status" value="1"/>
</dbReference>
<reference evidence="12 13" key="1">
    <citation type="submission" date="2022-08" db="EMBL/GenBank/DDBJ databases">
        <title>Aerococcaceae sp. nov isolated from spoiled eye mask.</title>
        <authorList>
            <person name="Zhou G."/>
            <person name="Xie X.-B."/>
            <person name="Shi Q.-S."/>
            <person name="Wang Y.-S."/>
            <person name="Wen X."/>
            <person name="Peng H."/>
            <person name="Yang X.-J."/>
            <person name="Tao H.-B."/>
            <person name="Huang X.-M."/>
        </authorList>
    </citation>
    <scope>NUCLEOTIDE SEQUENCE [LARGE SCALE GENOMIC DNA]</scope>
    <source>
        <strain evidence="13">DM20194951</strain>
    </source>
</reference>
<dbReference type="InterPro" id="IPR014001">
    <property type="entry name" value="Helicase_ATP-bd"/>
</dbReference>
<sequence>MQNQQAQLVTGLDGSARAVLLAQLFEADPKQFIIVVPIPMVLVQLYEDLLNLLPEVPVLVFPAEESPTVEFSVASYDNQAKRIEVLETLDTGKPCIVLTSVAGVRKRLTSFQTWRKEVVELSIGFEIEREPLEAKLNLFGYKRQTMVQSPGEYSVRGSIVDFYPLNTEHPVRLDFFDTELDSIRLFNSETQQSMENIDRIKLTPIKDLIFPIEEQQSLLPELHKQLNKKLTTINDEGIKLAVERGMTEQLALLEQGEPLKYPDVYVTLLKYKDHSIIDYAQGELCLVMIEFDKIQQQERLLADEDQFWLEHETSLGLLMPGMDLRHHAVDLLRNAPFPKIYMSTIQRGFAYITFTELYHYQYRSMNQFFNQMPLVKTEIDHWLRQDKIIQVVVPTHQRATKVQQLFEENQILHVTIQSNNKPTLGYVNIIVGQLTNGFELPLEKWVVLTEKELFNQIKRKAPKQQKLTNAERIKSYSELEVGDFVVHVNHGIGKYTGMETMEINGVHRDLLAVEYQDNSRLLIPVDQIHLIQKYVTSESRTPKLNKLGGTEWAKTKRKVASKIEDIADELIELYAKRESEKGFAFSADTAEQVEFENAFEYVETEDQLKSTAEIKKDMEKARPMDRLLVGDVGYGKTEVAMRAIFKAVMDGKQVAFLVPTTILAQQHYNTIIQRFADYPFEIGLLSRFVSRANQNKTIEDLASGLCNIVIGTHRLLSKDVVFQDLGLLIVDEEQRFGVKHKERLKQLKQSVDVLTLTATPIPRTLHMSMIGVRDLSLIETPPNNRYPVQTYVLERNEVAIKSAIEREMARGGQVFYLYNRVATIEQRAMELHDLVPEARIAVAHGQMNELELETVLMEFIQGNYDVLVTTTIIETGVDIPNANTLFIENADHMGLSTLYQLRGRVGRTHRIAFAYLMYEPDKQLSEVSEKRLKSIREFTELGSGFKIAMRDLSIRGAGNLLGKQQSGFIDSIGFDLYSQMLKEAVDIKRGNKRVDQTYKGHHLEWDVAFDAYLPSFYIEDERQKIALYKSIQNIDSVEAYRDIQEQLIDRFGEFPDEVANLLEVALIRYYAQEAGISMIKQQGVWVKVTFTPEASQFFVGPNVYEALQDIPTKVKVDWDSELLTVQFLIQGKAVDQWLNYLKKFAQQANELINQTKESEVSP</sequence>
<dbReference type="HAMAP" id="MF_00969">
    <property type="entry name" value="TRCF"/>
    <property type="match status" value="1"/>
</dbReference>
<keyword evidence="5" id="KW-0347">Helicase</keyword>
<keyword evidence="7 9" id="KW-0238">DNA-binding</keyword>
<keyword evidence="4 9" id="KW-0378">Hydrolase</keyword>
<protein>
    <recommendedName>
        <fullName evidence="9">Transcription-repair-coupling factor</fullName>
        <shortName evidence="9">TRCF</shortName>
        <ecNumber evidence="9">3.6.4.-</ecNumber>
    </recommendedName>
</protein>
<gene>
    <name evidence="9 12" type="primary">mfd</name>
    <name evidence="12" type="ORF">NRE15_08125</name>
</gene>
<dbReference type="Pfam" id="PF03461">
    <property type="entry name" value="TRCF"/>
    <property type="match status" value="1"/>
</dbReference>
<dbReference type="Gene3D" id="3.40.50.11180">
    <property type="match status" value="1"/>
</dbReference>
<dbReference type="Gene3D" id="3.40.50.300">
    <property type="entry name" value="P-loop containing nucleotide triphosphate hydrolases"/>
    <property type="match status" value="2"/>
</dbReference>
<evidence type="ECO:0000256" key="7">
    <source>
        <dbReference type="ARBA" id="ARBA00023125"/>
    </source>
</evidence>
<evidence type="ECO:0000259" key="10">
    <source>
        <dbReference type="PROSITE" id="PS51192"/>
    </source>
</evidence>
<evidence type="ECO:0000313" key="13">
    <source>
        <dbReference type="Proteomes" id="UP001315967"/>
    </source>
</evidence>
<evidence type="ECO:0000256" key="3">
    <source>
        <dbReference type="ARBA" id="ARBA00022763"/>
    </source>
</evidence>
<keyword evidence="8 9" id="KW-0234">DNA repair</keyword>
<dbReference type="InterPro" id="IPR036101">
    <property type="entry name" value="CarD-like/TRCF_RID_sf"/>
</dbReference>
<evidence type="ECO:0000256" key="9">
    <source>
        <dbReference type="HAMAP-Rule" id="MF_00969"/>
    </source>
</evidence>
<evidence type="ECO:0000256" key="8">
    <source>
        <dbReference type="ARBA" id="ARBA00023204"/>
    </source>
</evidence>
<keyword evidence="1 9" id="KW-0963">Cytoplasm</keyword>
<dbReference type="Pfam" id="PF02559">
    <property type="entry name" value="CarD_TRCF_RID"/>
    <property type="match status" value="1"/>
</dbReference>
<dbReference type="PROSITE" id="PS51192">
    <property type="entry name" value="HELICASE_ATP_BIND_1"/>
    <property type="match status" value="1"/>
</dbReference>
<proteinExistence type="inferred from homology"/>
<dbReference type="InterPro" id="IPR047112">
    <property type="entry name" value="RecG/Mfd"/>
</dbReference>
<dbReference type="SMART" id="SM00982">
    <property type="entry name" value="TRCF"/>
    <property type="match status" value="1"/>
</dbReference>
<dbReference type="Pfam" id="PF00270">
    <property type="entry name" value="DEAD"/>
    <property type="match status" value="1"/>
</dbReference>
<dbReference type="Gene3D" id="3.30.2060.10">
    <property type="entry name" value="Penicillin-binding protein 1b domain"/>
    <property type="match status" value="1"/>
</dbReference>
<feature type="domain" description="Helicase ATP-binding" evidence="10">
    <location>
        <begin position="617"/>
        <end position="778"/>
    </location>
</feature>
<keyword evidence="6 9" id="KW-0067">ATP-binding</keyword>
<dbReference type="InterPro" id="IPR041471">
    <property type="entry name" value="UvrB_inter"/>
</dbReference>
<evidence type="ECO:0000256" key="6">
    <source>
        <dbReference type="ARBA" id="ARBA00022840"/>
    </source>
</evidence>
<dbReference type="SMART" id="SM00487">
    <property type="entry name" value="DEXDc"/>
    <property type="match status" value="1"/>
</dbReference>
<dbReference type="NCBIfam" id="TIGR00580">
    <property type="entry name" value="mfd"/>
    <property type="match status" value="1"/>
</dbReference>
<organism evidence="12 13">
    <name type="scientific">Fundicoccus culcitae</name>
    <dbReference type="NCBI Taxonomy" id="2969821"/>
    <lineage>
        <taxon>Bacteria</taxon>
        <taxon>Bacillati</taxon>
        <taxon>Bacillota</taxon>
        <taxon>Bacilli</taxon>
        <taxon>Lactobacillales</taxon>
        <taxon>Aerococcaceae</taxon>
        <taxon>Fundicoccus</taxon>
    </lineage>
</organism>
<dbReference type="Pfam" id="PF17757">
    <property type="entry name" value="UvrB_inter"/>
    <property type="match status" value="1"/>
</dbReference>
<dbReference type="EC" id="3.6.4.-" evidence="9"/>
<dbReference type="Gene3D" id="3.90.1150.50">
    <property type="entry name" value="Transcription-repair-coupling factor, D7 domain"/>
    <property type="match status" value="1"/>
</dbReference>
<dbReference type="PANTHER" id="PTHR47964">
    <property type="entry name" value="ATP-DEPENDENT DNA HELICASE HOMOLOG RECG, CHLOROPLASTIC"/>
    <property type="match status" value="1"/>
</dbReference>
<dbReference type="SMART" id="SM00490">
    <property type="entry name" value="HELICc"/>
    <property type="match status" value="1"/>
</dbReference>
<dbReference type="PROSITE" id="PS51194">
    <property type="entry name" value="HELICASE_CTER"/>
    <property type="match status" value="1"/>
</dbReference>
<feature type="domain" description="Helicase C-terminal" evidence="11">
    <location>
        <begin position="792"/>
        <end position="953"/>
    </location>
</feature>
<dbReference type="InterPro" id="IPR011545">
    <property type="entry name" value="DEAD/DEAH_box_helicase_dom"/>
</dbReference>
<dbReference type="InterPro" id="IPR001650">
    <property type="entry name" value="Helicase_C-like"/>
</dbReference>
<accession>A0ABY5PA39</accession>
<dbReference type="Pfam" id="PF00271">
    <property type="entry name" value="Helicase_C"/>
    <property type="match status" value="1"/>
</dbReference>
<dbReference type="PANTHER" id="PTHR47964:SF1">
    <property type="entry name" value="ATP-DEPENDENT DNA HELICASE HOMOLOG RECG, CHLOROPLASTIC"/>
    <property type="match status" value="1"/>
</dbReference>
<keyword evidence="3 9" id="KW-0227">DNA damage</keyword>
<dbReference type="SUPFAM" id="SSF143517">
    <property type="entry name" value="TRCF domain-like"/>
    <property type="match status" value="1"/>
</dbReference>
<dbReference type="SMART" id="SM01058">
    <property type="entry name" value="CarD_TRCF"/>
    <property type="match status" value="1"/>
</dbReference>